<organism evidence="2 3">
    <name type="scientific">Apatococcus fuscideae</name>
    <dbReference type="NCBI Taxonomy" id="2026836"/>
    <lineage>
        <taxon>Eukaryota</taxon>
        <taxon>Viridiplantae</taxon>
        <taxon>Chlorophyta</taxon>
        <taxon>core chlorophytes</taxon>
        <taxon>Trebouxiophyceae</taxon>
        <taxon>Chlorellales</taxon>
        <taxon>Chlorellaceae</taxon>
        <taxon>Apatococcus</taxon>
    </lineage>
</organism>
<dbReference type="AlphaFoldDB" id="A0AAW1SIS3"/>
<comment type="caution">
    <text evidence="2">The sequence shown here is derived from an EMBL/GenBank/DDBJ whole genome shotgun (WGS) entry which is preliminary data.</text>
</comment>
<gene>
    <name evidence="2" type="ORF">WJX84_001025</name>
</gene>
<evidence type="ECO:0000256" key="1">
    <source>
        <dbReference type="SAM" id="MobiDB-lite"/>
    </source>
</evidence>
<reference evidence="2 3" key="1">
    <citation type="journal article" date="2024" name="Nat. Commun.">
        <title>Phylogenomics reveals the evolutionary origins of lichenization in chlorophyte algae.</title>
        <authorList>
            <person name="Puginier C."/>
            <person name="Libourel C."/>
            <person name="Otte J."/>
            <person name="Skaloud P."/>
            <person name="Haon M."/>
            <person name="Grisel S."/>
            <person name="Petersen M."/>
            <person name="Berrin J.G."/>
            <person name="Delaux P.M."/>
            <person name="Dal Grande F."/>
            <person name="Keller J."/>
        </authorList>
    </citation>
    <scope>NUCLEOTIDE SEQUENCE [LARGE SCALE GENOMIC DNA]</scope>
    <source>
        <strain evidence="2 3">SAG 2523</strain>
    </source>
</reference>
<dbReference type="EMBL" id="JALJOV010001613">
    <property type="protein sequence ID" value="KAK9845578.1"/>
    <property type="molecule type" value="Genomic_DNA"/>
</dbReference>
<dbReference type="Proteomes" id="UP001485043">
    <property type="component" value="Unassembled WGS sequence"/>
</dbReference>
<name>A0AAW1SIS3_9CHLO</name>
<proteinExistence type="predicted"/>
<evidence type="ECO:0000313" key="3">
    <source>
        <dbReference type="Proteomes" id="UP001485043"/>
    </source>
</evidence>
<feature type="region of interest" description="Disordered" evidence="1">
    <location>
        <begin position="146"/>
        <end position="172"/>
    </location>
</feature>
<protein>
    <submittedName>
        <fullName evidence="2">Uncharacterized protein</fullName>
    </submittedName>
</protein>
<keyword evidence="3" id="KW-1185">Reference proteome</keyword>
<sequence length="367" mass="38194">MANVEVLPPKQGDWARSPVCGSPVSVLDPICPAVYQAPVKLFGKSCISYMGHPSGRDVARLYMLIRRMTTSLLGQEAEGDSFPGFRESFVLAFEELFAQVAGYRDGAWGGIASPSRAALAEENEVLRSHLANLGWSHEMMETTNVRTSRSGNATTLASRLSTPSQGGMGSPGHVARQIGIFGSAGLNSKALGLPLTIDDDVTDSMGGGGLIPAVHATPAGRPAARGKVLSPIEATMAVSGGRSASGSLMGNWSEAPVPNALPIPSPHTSTSRLGLVNTAVAARSAFVGNDKAVEEGIDVSQALSTISEIATRISESSGVAPDQIDVWVNLALVYSTAKDISSEQGSSTELHSIALATASVWVETPFH</sequence>
<evidence type="ECO:0000313" key="2">
    <source>
        <dbReference type="EMBL" id="KAK9845578.1"/>
    </source>
</evidence>
<accession>A0AAW1SIS3</accession>
<feature type="compositionally biased region" description="Polar residues" evidence="1">
    <location>
        <begin position="146"/>
        <end position="165"/>
    </location>
</feature>